<dbReference type="InterPro" id="IPR007219">
    <property type="entry name" value="XnlR_reg_dom"/>
</dbReference>
<evidence type="ECO:0000259" key="6">
    <source>
        <dbReference type="SMART" id="SM00906"/>
    </source>
</evidence>
<dbReference type="AlphaFoldDB" id="A0A367LSW4"/>
<evidence type="ECO:0000256" key="3">
    <source>
        <dbReference type="ARBA" id="ARBA00023163"/>
    </source>
</evidence>
<evidence type="ECO:0000256" key="2">
    <source>
        <dbReference type="ARBA" id="ARBA00023015"/>
    </source>
</evidence>
<feature type="region of interest" description="Disordered" evidence="5">
    <location>
        <begin position="630"/>
        <end position="664"/>
    </location>
</feature>
<dbReference type="PANTHER" id="PTHR47424">
    <property type="entry name" value="REGULATORY PROTEIN GAL4"/>
    <property type="match status" value="1"/>
</dbReference>
<keyword evidence="1" id="KW-0479">Metal-binding</keyword>
<feature type="region of interest" description="Disordered" evidence="5">
    <location>
        <begin position="689"/>
        <end position="709"/>
    </location>
</feature>
<keyword evidence="8" id="KW-1185">Reference proteome</keyword>
<dbReference type="GO" id="GO:0000981">
    <property type="term" value="F:DNA-binding transcription factor activity, RNA polymerase II-specific"/>
    <property type="evidence" value="ECO:0007669"/>
    <property type="project" value="InterPro"/>
</dbReference>
<dbReference type="InterPro" id="IPR036864">
    <property type="entry name" value="Zn2-C6_fun-type_DNA-bd_sf"/>
</dbReference>
<dbReference type="SMART" id="SM00906">
    <property type="entry name" value="Fungal_trans"/>
    <property type="match status" value="1"/>
</dbReference>
<dbReference type="PANTHER" id="PTHR47424:SF5">
    <property type="entry name" value="ZN(II)2CYS6 TRANSCRIPTION FACTOR (EUROFUNG)"/>
    <property type="match status" value="1"/>
</dbReference>
<reference evidence="7 8" key="1">
    <citation type="journal article" date="2015" name="BMC Genomics">
        <title>Insights from the genome of Ophiocordyceps polyrhachis-furcata to pathogenicity and host specificity in insect fungi.</title>
        <authorList>
            <person name="Wichadakul D."/>
            <person name="Kobmoo N."/>
            <person name="Ingsriswang S."/>
            <person name="Tangphatsornruang S."/>
            <person name="Chantasingh D."/>
            <person name="Luangsa-ard J.J."/>
            <person name="Eurwilaichitr L."/>
        </authorList>
    </citation>
    <scope>NUCLEOTIDE SEQUENCE [LARGE SCALE GENOMIC DNA]</scope>
    <source>
        <strain evidence="7 8">BCC 54312</strain>
    </source>
</reference>
<dbReference type="Proteomes" id="UP000253664">
    <property type="component" value="Unassembled WGS sequence"/>
</dbReference>
<evidence type="ECO:0000313" key="8">
    <source>
        <dbReference type="Proteomes" id="UP000253664"/>
    </source>
</evidence>
<name>A0A367LSW4_9HYPO</name>
<dbReference type="GO" id="GO:0008270">
    <property type="term" value="F:zinc ion binding"/>
    <property type="evidence" value="ECO:0007669"/>
    <property type="project" value="InterPro"/>
</dbReference>
<proteinExistence type="predicted"/>
<dbReference type="OrthoDB" id="3971593at2759"/>
<evidence type="ECO:0000256" key="5">
    <source>
        <dbReference type="SAM" id="MobiDB-lite"/>
    </source>
</evidence>
<dbReference type="InterPro" id="IPR001138">
    <property type="entry name" value="Zn2Cys6_DnaBD"/>
</dbReference>
<feature type="compositionally biased region" description="Polar residues" evidence="5">
    <location>
        <begin position="23"/>
        <end position="41"/>
    </location>
</feature>
<sequence>MEQIETQASDLRFLARQQQQQQIVDSPSYDDTPSNAQQTASPPILLAGDNSAGKRKAADEGAQQRQTRSKRNRRRKIKCNGETPCQRCGNLNLACLYAPNCCSNSFRDSDEFKHVVAQLGQLQNEVASLRQTVGLVSPVAFSSPAVASSQRQPSSVFVGSTSTVFDIDVANNTIANMGYRYGDDDAGSSDHCRSSADVALPAPCDPLFDFDKDEVLRLCHFYEDELGVMYPVLKVQAVIDHARHLTPILADARSHQRPPEAINDDKTLQLKMVMCCALVIEQHGHSEKATHLFKSLEDAVNRKLMGEVSSSVANLPLFCLVAGYRFLSNEEILAWRVMGHVVRLCVELGIHQKRGLMGIRDESDRANALHSFWSAYILDRRWAFATGLPFTLQDDEIDPQLPIPDNHPFLVAMITYSRLGAKVWRQGSHFGPALARELRQEEMENLDREILHWWDTVPADIKTQHRKGSPLEATCGLHRLGIWAYLRFVQIRIWLYTPVLHSATSTLANTPQSDLVVNLARDTIRYLDHLNRTTNLYRIGQVFYHQFLASALAVLFLASVHVPVRFSGMCRDEFYMALDLVKDLSAKSWVSKRLWCTIKSLKDVAPRFGLSPADAASRSAASLNMTTFPSLDMTSPTHHHQQSPSPLQQQNESQGRNEDSAWSEHLGGRELQTQLSRIYEDYVGSSTSEGQAALAASSSPPSPGTSRDVFDADDTIFQQLRDLI</sequence>
<comment type="caution">
    <text evidence="7">The sequence shown here is derived from an EMBL/GenBank/DDBJ whole genome shotgun (WGS) entry which is preliminary data.</text>
</comment>
<evidence type="ECO:0000256" key="1">
    <source>
        <dbReference type="ARBA" id="ARBA00022723"/>
    </source>
</evidence>
<keyword evidence="3" id="KW-0804">Transcription</keyword>
<keyword evidence="2" id="KW-0805">Transcription regulation</keyword>
<dbReference type="CDD" id="cd12148">
    <property type="entry name" value="fungal_TF_MHR"/>
    <property type="match status" value="1"/>
</dbReference>
<dbReference type="Gene3D" id="4.10.240.10">
    <property type="entry name" value="Zn(2)-C6 fungal-type DNA-binding domain"/>
    <property type="match status" value="1"/>
</dbReference>
<dbReference type="CDD" id="cd00067">
    <property type="entry name" value="GAL4"/>
    <property type="match status" value="1"/>
</dbReference>
<feature type="domain" description="Xylanolytic transcriptional activator regulatory" evidence="6">
    <location>
        <begin position="334"/>
        <end position="408"/>
    </location>
</feature>
<evidence type="ECO:0000256" key="4">
    <source>
        <dbReference type="ARBA" id="ARBA00023242"/>
    </source>
</evidence>
<dbReference type="Pfam" id="PF00172">
    <property type="entry name" value="Zn_clus"/>
    <property type="match status" value="1"/>
</dbReference>
<dbReference type="GO" id="GO:0000435">
    <property type="term" value="P:positive regulation of transcription from RNA polymerase II promoter by galactose"/>
    <property type="evidence" value="ECO:0007669"/>
    <property type="project" value="TreeGrafter"/>
</dbReference>
<protein>
    <recommendedName>
        <fullName evidence="6">Xylanolytic transcriptional activator regulatory domain-containing protein</fullName>
    </recommendedName>
</protein>
<evidence type="ECO:0000313" key="7">
    <source>
        <dbReference type="EMBL" id="RCI17467.1"/>
    </source>
</evidence>
<dbReference type="Pfam" id="PF04082">
    <property type="entry name" value="Fungal_trans"/>
    <property type="match status" value="1"/>
</dbReference>
<dbReference type="EMBL" id="LKCN02000001">
    <property type="protein sequence ID" value="RCI17467.1"/>
    <property type="molecule type" value="Genomic_DNA"/>
</dbReference>
<dbReference type="GO" id="GO:0005634">
    <property type="term" value="C:nucleus"/>
    <property type="evidence" value="ECO:0007669"/>
    <property type="project" value="TreeGrafter"/>
</dbReference>
<feature type="region of interest" description="Disordered" evidence="5">
    <location>
        <begin position="1"/>
        <end position="75"/>
    </location>
</feature>
<dbReference type="GO" id="GO:0000978">
    <property type="term" value="F:RNA polymerase II cis-regulatory region sequence-specific DNA binding"/>
    <property type="evidence" value="ECO:0007669"/>
    <property type="project" value="TreeGrafter"/>
</dbReference>
<dbReference type="InterPro" id="IPR051127">
    <property type="entry name" value="Fungal_SecMet_Regulators"/>
</dbReference>
<dbReference type="GO" id="GO:0006351">
    <property type="term" value="P:DNA-templated transcription"/>
    <property type="evidence" value="ECO:0007669"/>
    <property type="project" value="InterPro"/>
</dbReference>
<keyword evidence="4" id="KW-0539">Nucleus</keyword>
<organism evidence="7 8">
    <name type="scientific">Ophiocordyceps polyrhachis-furcata BCC 54312</name>
    <dbReference type="NCBI Taxonomy" id="1330021"/>
    <lineage>
        <taxon>Eukaryota</taxon>
        <taxon>Fungi</taxon>
        <taxon>Dikarya</taxon>
        <taxon>Ascomycota</taxon>
        <taxon>Pezizomycotina</taxon>
        <taxon>Sordariomycetes</taxon>
        <taxon>Hypocreomycetidae</taxon>
        <taxon>Hypocreales</taxon>
        <taxon>Ophiocordycipitaceae</taxon>
        <taxon>Ophiocordyceps</taxon>
    </lineage>
</organism>
<dbReference type="STRING" id="1330021.A0A367LSW4"/>
<accession>A0A367LSW4</accession>
<gene>
    <name evidence="7" type="ORF">L249_2650</name>
</gene>